<dbReference type="InterPro" id="IPR036779">
    <property type="entry name" value="LysM_dom_sf"/>
</dbReference>
<dbReference type="Gene3D" id="3.10.350.10">
    <property type="entry name" value="LysM domain"/>
    <property type="match status" value="2"/>
</dbReference>
<dbReference type="Proteomes" id="UP000724657">
    <property type="component" value="Unassembled WGS sequence"/>
</dbReference>
<dbReference type="Pfam" id="PF01476">
    <property type="entry name" value="LysM"/>
    <property type="match status" value="2"/>
</dbReference>
<dbReference type="EMBL" id="JAHLFN010000055">
    <property type="protein sequence ID" value="MBU3842435.1"/>
    <property type="molecule type" value="Genomic_DNA"/>
</dbReference>
<dbReference type="GO" id="GO:0004222">
    <property type="term" value="F:metalloendopeptidase activity"/>
    <property type="evidence" value="ECO:0007669"/>
    <property type="project" value="TreeGrafter"/>
</dbReference>
<dbReference type="SUPFAM" id="SSF51261">
    <property type="entry name" value="Duplicated hybrid motif"/>
    <property type="match status" value="1"/>
</dbReference>
<dbReference type="PROSITE" id="PS51782">
    <property type="entry name" value="LYSM"/>
    <property type="match status" value="2"/>
</dbReference>
<feature type="domain" description="LysM" evidence="2">
    <location>
        <begin position="84"/>
        <end position="128"/>
    </location>
</feature>
<sequence length="328" mass="36258">MRNKIVVLIILIITFYVGMLVGTPFKTEVVDLKQFTDYYEEGAVETGGWEVQADNFYTFTREYSVFGSKGTVTPVDENKIPEKKVYVVQKGDTLSEIAEAHGMGLSVLMANNPGVSANNLKVGQKLTVLTGNGIFYKVGKGDSLNKIAELFKVNIDEVKKINNLTSNTVQVGDTLYIKNPNVTKYLGTTSPTVDNRSSLGFIMPIKYTGLTSPQGNRFHPVLKRYIYHAGADLRAHFVPLYASKEGKVTFAGTMNGYGKIIIIQHSGGYETRYGHLDKIGVRKGQYVKTGELIGKTGQSGRVTGPHLHFELRKNGKALNPMKYMPKTK</sequence>
<evidence type="ECO:0000313" key="4">
    <source>
        <dbReference type="Proteomes" id="UP000724657"/>
    </source>
</evidence>
<evidence type="ECO:0000259" key="2">
    <source>
        <dbReference type="PROSITE" id="PS51782"/>
    </source>
</evidence>
<keyword evidence="1" id="KW-0732">Signal</keyword>
<accession>A0A9E2KZR1</accession>
<dbReference type="InterPro" id="IPR016047">
    <property type="entry name" value="M23ase_b-sheet_dom"/>
</dbReference>
<reference evidence="3" key="2">
    <citation type="submission" date="2021-04" db="EMBL/GenBank/DDBJ databases">
        <authorList>
            <person name="Gilroy R."/>
        </authorList>
    </citation>
    <scope>NUCLEOTIDE SEQUENCE</scope>
    <source>
        <strain evidence="3">A6-441</strain>
    </source>
</reference>
<dbReference type="SMART" id="SM00257">
    <property type="entry name" value="LysM"/>
    <property type="match status" value="2"/>
</dbReference>
<dbReference type="Gene3D" id="2.70.70.10">
    <property type="entry name" value="Glucose Permease (Domain IIA)"/>
    <property type="match status" value="1"/>
</dbReference>
<protein>
    <submittedName>
        <fullName evidence="3">M23 family metallopeptidase</fullName>
    </submittedName>
</protein>
<dbReference type="InterPro" id="IPR050570">
    <property type="entry name" value="Cell_wall_metabolism_enzyme"/>
</dbReference>
<reference evidence="3" key="1">
    <citation type="journal article" date="2021" name="PeerJ">
        <title>Extensive microbial diversity within the chicken gut microbiome revealed by metagenomics and culture.</title>
        <authorList>
            <person name="Gilroy R."/>
            <person name="Ravi A."/>
            <person name="Getino M."/>
            <person name="Pursley I."/>
            <person name="Horton D.L."/>
            <person name="Alikhan N.F."/>
            <person name="Baker D."/>
            <person name="Gharbi K."/>
            <person name="Hall N."/>
            <person name="Watson M."/>
            <person name="Adriaenssens E.M."/>
            <person name="Foster-Nyarko E."/>
            <person name="Jarju S."/>
            <person name="Secka A."/>
            <person name="Antonio M."/>
            <person name="Oren A."/>
            <person name="Chaudhuri R.R."/>
            <person name="La Ragione R."/>
            <person name="Hildebrand F."/>
            <person name="Pallen M.J."/>
        </authorList>
    </citation>
    <scope>NUCLEOTIDE SEQUENCE</scope>
    <source>
        <strain evidence="3">A6-441</strain>
    </source>
</reference>
<dbReference type="SUPFAM" id="SSF54106">
    <property type="entry name" value="LysM domain"/>
    <property type="match status" value="1"/>
</dbReference>
<feature type="domain" description="LysM" evidence="2">
    <location>
        <begin position="134"/>
        <end position="177"/>
    </location>
</feature>
<dbReference type="AlphaFoldDB" id="A0A9E2KZR1"/>
<dbReference type="CDD" id="cd00118">
    <property type="entry name" value="LysM"/>
    <property type="match status" value="2"/>
</dbReference>
<dbReference type="InterPro" id="IPR018392">
    <property type="entry name" value="LysM"/>
</dbReference>
<evidence type="ECO:0000313" key="3">
    <source>
        <dbReference type="EMBL" id="MBU3842435.1"/>
    </source>
</evidence>
<dbReference type="PANTHER" id="PTHR21666">
    <property type="entry name" value="PEPTIDASE-RELATED"/>
    <property type="match status" value="1"/>
</dbReference>
<dbReference type="Pfam" id="PF01551">
    <property type="entry name" value="Peptidase_M23"/>
    <property type="match status" value="1"/>
</dbReference>
<dbReference type="PANTHER" id="PTHR21666:SF289">
    <property type="entry name" value="L-ALA--D-GLU ENDOPEPTIDASE"/>
    <property type="match status" value="1"/>
</dbReference>
<gene>
    <name evidence="3" type="ORF">IAA47_05565</name>
</gene>
<dbReference type="InterPro" id="IPR011055">
    <property type="entry name" value="Dup_hybrid_motif"/>
</dbReference>
<organism evidence="3 4">
    <name type="scientific">Candidatus Fusobacterium pullicola</name>
    <dbReference type="NCBI Taxonomy" id="2838601"/>
    <lineage>
        <taxon>Bacteria</taxon>
        <taxon>Fusobacteriati</taxon>
        <taxon>Fusobacteriota</taxon>
        <taxon>Fusobacteriia</taxon>
        <taxon>Fusobacteriales</taxon>
        <taxon>Fusobacteriaceae</taxon>
        <taxon>Fusobacterium</taxon>
    </lineage>
</organism>
<evidence type="ECO:0000256" key="1">
    <source>
        <dbReference type="ARBA" id="ARBA00022729"/>
    </source>
</evidence>
<comment type="caution">
    <text evidence="3">The sequence shown here is derived from an EMBL/GenBank/DDBJ whole genome shotgun (WGS) entry which is preliminary data.</text>
</comment>
<name>A0A9E2KZR1_9FUSO</name>
<dbReference type="CDD" id="cd12797">
    <property type="entry name" value="M23_peptidase"/>
    <property type="match status" value="1"/>
</dbReference>
<proteinExistence type="predicted"/>